<evidence type="ECO:0000313" key="1">
    <source>
        <dbReference type="EMBL" id="CAG6469168.1"/>
    </source>
</evidence>
<sequence>MRSALDKLLGLVLRAQQFAESLQLSLLSVGGRWTHVCCSSSHFEARTVLFLDCMFNSSTRNHVFGVDHRCFWSIVTRLNVRQKSHALDVETQLEQRSFNTTALLRFQRISGHTSRALDIQRKHWFIIHEKLLTGNAGQRRGVLVIVVQLDLRTSHQSGLPGFPAQLRAFRRPQLIVLDEQWLQWTQLFLQIHGAL</sequence>
<dbReference type="AlphaFoldDB" id="A0A8D8FG44"/>
<name>A0A8D8FG44_CULPI</name>
<reference evidence="1" key="1">
    <citation type="submission" date="2021-05" db="EMBL/GenBank/DDBJ databases">
        <authorList>
            <person name="Alioto T."/>
            <person name="Alioto T."/>
            <person name="Gomez Garrido J."/>
        </authorList>
    </citation>
    <scope>NUCLEOTIDE SEQUENCE</scope>
</reference>
<proteinExistence type="predicted"/>
<organism evidence="1">
    <name type="scientific">Culex pipiens</name>
    <name type="common">House mosquito</name>
    <dbReference type="NCBI Taxonomy" id="7175"/>
    <lineage>
        <taxon>Eukaryota</taxon>
        <taxon>Metazoa</taxon>
        <taxon>Ecdysozoa</taxon>
        <taxon>Arthropoda</taxon>
        <taxon>Hexapoda</taxon>
        <taxon>Insecta</taxon>
        <taxon>Pterygota</taxon>
        <taxon>Neoptera</taxon>
        <taxon>Endopterygota</taxon>
        <taxon>Diptera</taxon>
        <taxon>Nematocera</taxon>
        <taxon>Culicoidea</taxon>
        <taxon>Culicidae</taxon>
        <taxon>Culicinae</taxon>
        <taxon>Culicini</taxon>
        <taxon>Culex</taxon>
        <taxon>Culex</taxon>
    </lineage>
</organism>
<dbReference type="EMBL" id="HBUE01062306">
    <property type="protein sequence ID" value="CAG6469168.1"/>
    <property type="molecule type" value="Transcribed_RNA"/>
</dbReference>
<accession>A0A8D8FG44</accession>
<protein>
    <submittedName>
        <fullName evidence="1">(northern house mosquito) hypothetical protein</fullName>
    </submittedName>
</protein>